<feature type="region of interest" description="Disordered" evidence="3">
    <location>
        <begin position="55"/>
        <end position="85"/>
    </location>
</feature>
<dbReference type="AlphaFoldDB" id="A0A0P7BW19"/>
<dbReference type="Gene3D" id="4.10.240.10">
    <property type="entry name" value="Zn(2)-C6 fungal-type DNA-binding domain"/>
    <property type="match status" value="1"/>
</dbReference>
<dbReference type="PROSITE" id="PS50048">
    <property type="entry name" value="ZN2_CY6_FUNGAL_2"/>
    <property type="match status" value="1"/>
</dbReference>
<comment type="caution">
    <text evidence="5">The sequence shown here is derived from an EMBL/GenBank/DDBJ whole genome shotgun (WGS) entry which is preliminary data.</text>
</comment>
<dbReference type="STRING" id="78410.A0A0P7BW19"/>
<feature type="domain" description="Zn(2)-C6 fungal-type" evidence="4">
    <location>
        <begin position="115"/>
        <end position="144"/>
    </location>
</feature>
<dbReference type="GO" id="GO:0003677">
    <property type="term" value="F:DNA binding"/>
    <property type="evidence" value="ECO:0007669"/>
    <property type="project" value="InterPro"/>
</dbReference>
<feature type="region of interest" description="Disordered" evidence="3">
    <location>
        <begin position="151"/>
        <end position="195"/>
    </location>
</feature>
<feature type="compositionally biased region" description="Basic residues" evidence="3">
    <location>
        <begin position="151"/>
        <end position="167"/>
    </location>
</feature>
<dbReference type="InterPro" id="IPR036864">
    <property type="entry name" value="Zn2-C6_fun-type_DNA-bd_sf"/>
</dbReference>
<dbReference type="InterPro" id="IPR007219">
    <property type="entry name" value="XnlR_reg_dom"/>
</dbReference>
<sequence length="711" mass="78329">MNAIVQPVGASNPTQIIYATPTPSPPPLSPYNFYAGPPHTSYVWYPPVMDHSPPPYLHAQPVGKDMESFSGPEDPPSSSASPNSHMVALDGLASAAPSPSGSNDNRVNIPSVPAACLACRGKHLKCDGQTPCSRCTSANAECIYVASRRGYKGPRRGTARNPNKRHASSSARESSSSTDGQSGLLGSNSGAPMASSIPSSFNPTIILPETSSISPFAAPVPSPNNCNTNLAMYEPFGAAQDASNMALGRQSIRAPAQVPVPTPGERCIDSFYHHFHAAHPFVLPKEYLLRIAKEGNIQPLLAAMRWLGSLYIEAGPTRNSFFEEAYRIVYEPGRHKDAFLVQAMLLLVIGLDGSCQQEKARGVLSDVERISVQIGLNTRSFATLNGQGIPALEESWRRTWWDLYVVDAMIAGVHRTTNFLLYDVPADVALPCEEYQYLSGHIPQPLYLEDMEDRDFSGDDREFSSFAYRIQCARNLGKFMRIPPIFGPQDENLSRIEALLTNWRLHLPEGKRDAIYKDGRLDEMMFQAHMMMHATSILLHQPHSQLDSSPTRSVNSCAPHTPVMSGDSFNAHTKHTIQSANEISNLITHRVPLLSHTHFFGCVVTLSSIVHLSKWALFFIPHNEDNLRQQIRLNIGALAKLSQVWAAADRAGGQVKGVAQEVYRVKKQQQLTPQYWLGLTQEEVMNSIATDDSIINEIENMHNLETMPNML</sequence>
<evidence type="ECO:0000259" key="4">
    <source>
        <dbReference type="PROSITE" id="PS50048"/>
    </source>
</evidence>
<dbReference type="OrthoDB" id="5367487at2759"/>
<dbReference type="PANTHER" id="PTHR47431:SF1">
    <property type="entry name" value="ZN(II)2CYS6 TRANSCRIPTION FACTOR (EUROFUNG)"/>
    <property type="match status" value="1"/>
</dbReference>
<dbReference type="SMART" id="SM00066">
    <property type="entry name" value="GAL4"/>
    <property type="match status" value="1"/>
</dbReference>
<dbReference type="GO" id="GO:0006351">
    <property type="term" value="P:DNA-templated transcription"/>
    <property type="evidence" value="ECO:0007669"/>
    <property type="project" value="InterPro"/>
</dbReference>
<reference evidence="5 6" key="1">
    <citation type="submission" date="2015-09" db="EMBL/GenBank/DDBJ databases">
        <title>Draft genome of a European isolate of the apple canker pathogen Neonectria ditissima.</title>
        <authorList>
            <person name="Gomez-Cortecero A."/>
            <person name="Harrison R.J."/>
            <person name="Armitage A.D."/>
        </authorList>
    </citation>
    <scope>NUCLEOTIDE SEQUENCE [LARGE SCALE GENOMIC DNA]</scope>
    <source>
        <strain evidence="5 6">R09/05</strain>
    </source>
</reference>
<dbReference type="Proteomes" id="UP000050424">
    <property type="component" value="Unassembled WGS sequence"/>
</dbReference>
<evidence type="ECO:0000256" key="1">
    <source>
        <dbReference type="ARBA" id="ARBA00022723"/>
    </source>
</evidence>
<keyword evidence="1" id="KW-0479">Metal-binding</keyword>
<dbReference type="CDD" id="cd00067">
    <property type="entry name" value="GAL4"/>
    <property type="match status" value="1"/>
</dbReference>
<protein>
    <recommendedName>
        <fullName evidence="4">Zn(2)-C6 fungal-type domain-containing protein</fullName>
    </recommendedName>
</protein>
<proteinExistence type="predicted"/>
<dbReference type="CDD" id="cd12148">
    <property type="entry name" value="fungal_TF_MHR"/>
    <property type="match status" value="1"/>
</dbReference>
<dbReference type="Pfam" id="PF00172">
    <property type="entry name" value="Zn_clus"/>
    <property type="match status" value="1"/>
</dbReference>
<evidence type="ECO:0000256" key="3">
    <source>
        <dbReference type="SAM" id="MobiDB-lite"/>
    </source>
</evidence>
<gene>
    <name evidence="5" type="ORF">AK830_g533</name>
</gene>
<evidence type="ECO:0000313" key="6">
    <source>
        <dbReference type="Proteomes" id="UP000050424"/>
    </source>
</evidence>
<accession>A0A0P7BW19</accession>
<dbReference type="PANTHER" id="PTHR47431">
    <property type="entry name" value="ZN(II)2CYS6 TRANSCRIPTION FACTOR (EUROFUNG)-RELATED"/>
    <property type="match status" value="1"/>
</dbReference>
<dbReference type="SUPFAM" id="SSF57701">
    <property type="entry name" value="Zn2/Cys6 DNA-binding domain"/>
    <property type="match status" value="1"/>
</dbReference>
<organism evidence="5 6">
    <name type="scientific">Neonectria ditissima</name>
    <dbReference type="NCBI Taxonomy" id="78410"/>
    <lineage>
        <taxon>Eukaryota</taxon>
        <taxon>Fungi</taxon>
        <taxon>Dikarya</taxon>
        <taxon>Ascomycota</taxon>
        <taxon>Pezizomycotina</taxon>
        <taxon>Sordariomycetes</taxon>
        <taxon>Hypocreomycetidae</taxon>
        <taxon>Hypocreales</taxon>
        <taxon>Nectriaceae</taxon>
        <taxon>Neonectria</taxon>
    </lineage>
</organism>
<dbReference type="GO" id="GO:0000981">
    <property type="term" value="F:DNA-binding transcription factor activity, RNA polymerase II-specific"/>
    <property type="evidence" value="ECO:0007669"/>
    <property type="project" value="InterPro"/>
</dbReference>
<dbReference type="GO" id="GO:0008270">
    <property type="term" value="F:zinc ion binding"/>
    <property type="evidence" value="ECO:0007669"/>
    <property type="project" value="InterPro"/>
</dbReference>
<feature type="compositionally biased region" description="Polar residues" evidence="3">
    <location>
        <begin position="178"/>
        <end position="195"/>
    </location>
</feature>
<feature type="compositionally biased region" description="Low complexity" evidence="3">
    <location>
        <begin position="168"/>
        <end position="177"/>
    </location>
</feature>
<keyword evidence="6" id="KW-1185">Reference proteome</keyword>
<evidence type="ECO:0000313" key="5">
    <source>
        <dbReference type="EMBL" id="KPM46010.1"/>
    </source>
</evidence>
<dbReference type="PROSITE" id="PS00463">
    <property type="entry name" value="ZN2_CY6_FUNGAL_1"/>
    <property type="match status" value="1"/>
</dbReference>
<evidence type="ECO:0000256" key="2">
    <source>
        <dbReference type="ARBA" id="ARBA00023242"/>
    </source>
</evidence>
<keyword evidence="2" id="KW-0539">Nucleus</keyword>
<dbReference type="EMBL" id="LKCW01000003">
    <property type="protein sequence ID" value="KPM46010.1"/>
    <property type="molecule type" value="Genomic_DNA"/>
</dbReference>
<dbReference type="Pfam" id="PF04082">
    <property type="entry name" value="Fungal_trans"/>
    <property type="match status" value="1"/>
</dbReference>
<dbReference type="InterPro" id="IPR001138">
    <property type="entry name" value="Zn2Cys6_DnaBD"/>
</dbReference>
<name>A0A0P7BW19_9HYPO</name>